<dbReference type="Proteomes" id="UP000244792">
    <property type="component" value="Chromosome"/>
</dbReference>
<accession>A0A2R4W0T9</accession>
<dbReference type="Pfam" id="PF00710">
    <property type="entry name" value="Asparaginase"/>
    <property type="match status" value="1"/>
</dbReference>
<dbReference type="CDD" id="cd08964">
    <property type="entry name" value="L-asparaginase_II"/>
    <property type="match status" value="1"/>
</dbReference>
<evidence type="ECO:0000256" key="5">
    <source>
        <dbReference type="PROSITE-ProRule" id="PRU10099"/>
    </source>
</evidence>
<dbReference type="PIRSF" id="PIRSF001220">
    <property type="entry name" value="L-ASNase_gatD"/>
    <property type="match status" value="1"/>
</dbReference>
<dbReference type="SFLD" id="SFLDS00057">
    <property type="entry name" value="Glutaminase/Asparaginase"/>
    <property type="match status" value="1"/>
</dbReference>
<dbReference type="InterPro" id="IPR027474">
    <property type="entry name" value="L-asparaginase_N"/>
</dbReference>
<dbReference type="PROSITE" id="PS51732">
    <property type="entry name" value="ASN_GLN_ASE_3"/>
    <property type="match status" value="1"/>
</dbReference>
<dbReference type="Pfam" id="PF17763">
    <property type="entry name" value="Asparaginase_C"/>
    <property type="match status" value="1"/>
</dbReference>
<evidence type="ECO:0000256" key="2">
    <source>
        <dbReference type="ARBA" id="ARBA00022801"/>
    </source>
</evidence>
<dbReference type="KEGG" id="taci:TDSAC_0944"/>
<dbReference type="EMBL" id="CP020921">
    <property type="protein sequence ID" value="AWB10298.1"/>
    <property type="molecule type" value="Genomic_DNA"/>
</dbReference>
<dbReference type="InterPro" id="IPR037152">
    <property type="entry name" value="L-asparaginase_N_sf"/>
</dbReference>
<feature type="domain" description="L-asparaginase N-terminal" evidence="7">
    <location>
        <begin position="3"/>
        <end position="191"/>
    </location>
</feature>
<feature type="active site" evidence="6">
    <location>
        <position position="88"/>
    </location>
</feature>
<feature type="domain" description="Asparaginase/glutaminase C-terminal" evidence="8">
    <location>
        <begin position="207"/>
        <end position="321"/>
    </location>
</feature>
<dbReference type="PROSITE" id="PS00144">
    <property type="entry name" value="ASN_GLN_ASE_1"/>
    <property type="match status" value="1"/>
</dbReference>
<dbReference type="InterPro" id="IPR040919">
    <property type="entry name" value="Asparaginase_C"/>
</dbReference>
<reference evidence="9 10" key="1">
    <citation type="submission" date="2017-04" db="EMBL/GenBank/DDBJ databases">
        <title>Genomic insights into metabolism of Thermodesulfobium acidiphilum.</title>
        <authorList>
            <person name="Toshchakov S.V."/>
            <person name="Frolov E.N."/>
            <person name="Kublanov I.V."/>
            <person name="Samarov N.I."/>
            <person name="Novikov A."/>
            <person name="Lebedinsky A.V."/>
            <person name="Bonch-Osmolovskaya E.A."/>
            <person name="Chernyh N.A."/>
        </authorList>
    </citation>
    <scope>NUCLEOTIDE SEQUENCE [LARGE SCALE GENOMIC DNA]</scope>
    <source>
        <strain evidence="9 10">3127-1</strain>
    </source>
</reference>
<gene>
    <name evidence="9" type="ORF">TDSAC_0944</name>
</gene>
<dbReference type="Gene3D" id="3.40.50.1170">
    <property type="entry name" value="L-asparaginase, N-terminal domain"/>
    <property type="match status" value="1"/>
</dbReference>
<dbReference type="GO" id="GO:0004067">
    <property type="term" value="F:asparaginase activity"/>
    <property type="evidence" value="ECO:0007669"/>
    <property type="project" value="UniProtKB-UniRule"/>
</dbReference>
<feature type="active site" description="O-isoaspartyl threonine intermediate" evidence="3">
    <location>
        <position position="12"/>
    </location>
</feature>
<evidence type="ECO:0000256" key="4">
    <source>
        <dbReference type="PIRSR" id="PIRSR001220-2"/>
    </source>
</evidence>
<evidence type="ECO:0000256" key="3">
    <source>
        <dbReference type="PIRSR" id="PIRSR001220-1"/>
    </source>
</evidence>
<dbReference type="Gene3D" id="3.40.50.40">
    <property type="match status" value="1"/>
</dbReference>
<dbReference type="RefSeq" id="WP_108309111.1">
    <property type="nucleotide sequence ID" value="NZ_CP020921.1"/>
</dbReference>
<dbReference type="InterPro" id="IPR027473">
    <property type="entry name" value="L-asparaginase_C"/>
</dbReference>
<dbReference type="SUPFAM" id="SSF53774">
    <property type="entry name" value="Glutaminase/Asparaginase"/>
    <property type="match status" value="1"/>
</dbReference>
<name>A0A2R4W0T9_THEAF</name>
<dbReference type="GO" id="GO:0006528">
    <property type="term" value="P:asparagine metabolic process"/>
    <property type="evidence" value="ECO:0007669"/>
    <property type="project" value="InterPro"/>
</dbReference>
<proteinExistence type="inferred from homology"/>
<feature type="binding site" evidence="4">
    <location>
        <position position="55"/>
    </location>
    <ligand>
        <name>substrate</name>
    </ligand>
</feature>
<dbReference type="InterPro" id="IPR020827">
    <property type="entry name" value="Asparaginase/glutaminase_AS1"/>
</dbReference>
<evidence type="ECO:0000313" key="9">
    <source>
        <dbReference type="EMBL" id="AWB10298.1"/>
    </source>
</evidence>
<evidence type="ECO:0000259" key="7">
    <source>
        <dbReference type="Pfam" id="PF00710"/>
    </source>
</evidence>
<dbReference type="PROSITE" id="PS00917">
    <property type="entry name" value="ASN_GLN_ASE_2"/>
    <property type="match status" value="1"/>
</dbReference>
<sequence length="326" mass="35778">MKKVVIVATGGTIAMKKNEAGKSIPAVTGEGLISSVPGIRDIADFEVVNFSNFASCNMKPENLLKLANKIKDILKNKNISGIVITHGTDTIEDSAFFLELTIDDERPIIFTAAQRDASEFDSDGPRNIKNSAKIAIDDCAKNRGIMVSLNEEIFGALYVHKSHTSNVKTFDSGNMGIIGYVDIDRICFYNNHRSKIKFQIPENFPKVVPILAYTGITSDIIDFYIKNGAEGIVIEAFGRGNVPPELEEGIIMAIEQRIPVVITSRCHNGRVLPVYSYRGGSSRLKDFGCIFSEGISTSKSRLLLGLALTQTNDHLKIQDIFNKIAC</sequence>
<dbReference type="AlphaFoldDB" id="A0A2R4W0T9"/>
<dbReference type="InterPro" id="IPR036152">
    <property type="entry name" value="Asp/glu_Ase-like_sf"/>
</dbReference>
<evidence type="ECO:0000313" key="10">
    <source>
        <dbReference type="Proteomes" id="UP000244792"/>
    </source>
</evidence>
<dbReference type="PANTHER" id="PTHR11707">
    <property type="entry name" value="L-ASPARAGINASE"/>
    <property type="match status" value="1"/>
</dbReference>
<dbReference type="PANTHER" id="PTHR11707:SF28">
    <property type="entry name" value="60 KDA LYSOPHOSPHOLIPASE"/>
    <property type="match status" value="1"/>
</dbReference>
<feature type="active site" evidence="5">
    <location>
        <position position="12"/>
    </location>
</feature>
<dbReference type="OrthoDB" id="9788068at2"/>
<dbReference type="InterPro" id="IPR004550">
    <property type="entry name" value="AsnASE_II"/>
</dbReference>
<dbReference type="PRINTS" id="PR00139">
    <property type="entry name" value="ASNGLNASE"/>
</dbReference>
<evidence type="ECO:0000256" key="6">
    <source>
        <dbReference type="PROSITE-ProRule" id="PRU10100"/>
    </source>
</evidence>
<dbReference type="PIRSF" id="PIRSF500176">
    <property type="entry name" value="L_ASNase"/>
    <property type="match status" value="1"/>
</dbReference>
<protein>
    <submittedName>
        <fullName evidence="9">Asparaginase</fullName>
    </submittedName>
</protein>
<dbReference type="FunFam" id="3.40.50.1170:FF:000001">
    <property type="entry name" value="L-asparaginase 2"/>
    <property type="match status" value="1"/>
</dbReference>
<keyword evidence="10" id="KW-1185">Reference proteome</keyword>
<evidence type="ECO:0000256" key="1">
    <source>
        <dbReference type="ARBA" id="ARBA00010518"/>
    </source>
</evidence>
<dbReference type="InterPro" id="IPR027475">
    <property type="entry name" value="Asparaginase/glutaminase_AS2"/>
</dbReference>
<keyword evidence="2" id="KW-0378">Hydrolase</keyword>
<dbReference type="InterPro" id="IPR006034">
    <property type="entry name" value="Asparaginase/glutaminase-like"/>
</dbReference>
<comment type="similarity">
    <text evidence="1">Belongs to the asparaginase 1 family.</text>
</comment>
<evidence type="ECO:0000259" key="8">
    <source>
        <dbReference type="Pfam" id="PF17763"/>
    </source>
</evidence>
<organism evidence="9 10">
    <name type="scientific">Thermodesulfobium acidiphilum</name>
    <dbReference type="NCBI Taxonomy" id="1794699"/>
    <lineage>
        <taxon>Bacteria</taxon>
        <taxon>Pseudomonadati</taxon>
        <taxon>Thermodesulfobiota</taxon>
        <taxon>Thermodesulfobiia</taxon>
        <taxon>Thermodesulfobiales</taxon>
        <taxon>Thermodesulfobiaceae</taxon>
        <taxon>Thermodesulfobium</taxon>
    </lineage>
</organism>
<dbReference type="SMART" id="SM00870">
    <property type="entry name" value="Asparaginase"/>
    <property type="match status" value="1"/>
</dbReference>
<feature type="binding site" evidence="4">
    <location>
        <begin position="88"/>
        <end position="89"/>
    </location>
    <ligand>
        <name>substrate</name>
    </ligand>
</feature>